<comment type="caution">
    <text evidence="1">The sequence shown here is derived from an EMBL/GenBank/DDBJ whole genome shotgun (WGS) entry which is preliminary data.</text>
</comment>
<gene>
    <name evidence="1" type="ORF">SCALOS_LOCUS168</name>
</gene>
<accession>A0ACA9JU59</accession>
<proteinExistence type="predicted"/>
<reference evidence="1" key="1">
    <citation type="submission" date="2021-06" db="EMBL/GenBank/DDBJ databases">
        <authorList>
            <person name="Kallberg Y."/>
            <person name="Tangrot J."/>
            <person name="Rosling A."/>
        </authorList>
    </citation>
    <scope>NUCLEOTIDE SEQUENCE</scope>
    <source>
        <strain evidence="1">AU212A</strain>
    </source>
</reference>
<dbReference type="Proteomes" id="UP000789860">
    <property type="component" value="Unassembled WGS sequence"/>
</dbReference>
<name>A0ACA9JU59_9GLOM</name>
<dbReference type="EMBL" id="CAJVPM010000061">
    <property type="protein sequence ID" value="CAG8435247.1"/>
    <property type="molecule type" value="Genomic_DNA"/>
</dbReference>
<keyword evidence="2" id="KW-1185">Reference proteome</keyword>
<protein>
    <submittedName>
        <fullName evidence="1">1822_t:CDS:1</fullName>
    </submittedName>
</protein>
<evidence type="ECO:0000313" key="1">
    <source>
        <dbReference type="EMBL" id="CAG8435247.1"/>
    </source>
</evidence>
<sequence>MSVITVINNHEFFLSIVNNPSNPLQPDFLCSVEEKFSDVQNTPSKAINLLYWELFGGQTEHSGLAVFGFYNKEIILEIPTDISFFPLFIKVDKFSIVVSKIGYSSREDLLYAGPGYTSSLLTCRGSETYLILQQVLDNYCSLRVYKGRNEVYQYVGEIPIIVWKKYGMHQNRDHLALFGLKDPKVQSLLTNKKEDITCEDIVEAAKGLSGTSLAEIKINRDDRKFNASLIHPKPIVSAHTEPISDWTMPIPTIKVPSNNVISEDIEMEDVINFNDEEDYSEIDIEENDAGEQDAFIHF</sequence>
<evidence type="ECO:0000313" key="2">
    <source>
        <dbReference type="Proteomes" id="UP000789860"/>
    </source>
</evidence>
<organism evidence="1 2">
    <name type="scientific">Scutellospora calospora</name>
    <dbReference type="NCBI Taxonomy" id="85575"/>
    <lineage>
        <taxon>Eukaryota</taxon>
        <taxon>Fungi</taxon>
        <taxon>Fungi incertae sedis</taxon>
        <taxon>Mucoromycota</taxon>
        <taxon>Glomeromycotina</taxon>
        <taxon>Glomeromycetes</taxon>
        <taxon>Diversisporales</taxon>
        <taxon>Gigasporaceae</taxon>
        <taxon>Scutellospora</taxon>
    </lineage>
</organism>